<dbReference type="Proteomes" id="UP000712600">
    <property type="component" value="Unassembled WGS sequence"/>
</dbReference>
<gene>
    <name evidence="2" type="ORF">F2Q69_00013584</name>
</gene>
<reference evidence="2" key="1">
    <citation type="submission" date="2019-12" db="EMBL/GenBank/DDBJ databases">
        <title>Genome sequencing and annotation of Brassica cretica.</title>
        <authorList>
            <person name="Studholme D.J."/>
            <person name="Sarris P."/>
        </authorList>
    </citation>
    <scope>NUCLEOTIDE SEQUENCE</scope>
    <source>
        <strain evidence="2">PFS-109/04</strain>
        <tissue evidence="2">Leaf</tissue>
    </source>
</reference>
<protein>
    <submittedName>
        <fullName evidence="2">Uncharacterized protein</fullName>
    </submittedName>
</protein>
<dbReference type="AlphaFoldDB" id="A0A8S9R9Q1"/>
<comment type="caution">
    <text evidence="2">The sequence shown here is derived from an EMBL/GenBank/DDBJ whole genome shotgun (WGS) entry which is preliminary data.</text>
</comment>
<feature type="region of interest" description="Disordered" evidence="1">
    <location>
        <begin position="1"/>
        <end position="27"/>
    </location>
</feature>
<evidence type="ECO:0000313" key="2">
    <source>
        <dbReference type="EMBL" id="KAF3560355.1"/>
    </source>
</evidence>
<evidence type="ECO:0000313" key="3">
    <source>
        <dbReference type="Proteomes" id="UP000712600"/>
    </source>
</evidence>
<proteinExistence type="predicted"/>
<evidence type="ECO:0000256" key="1">
    <source>
        <dbReference type="SAM" id="MobiDB-lite"/>
    </source>
</evidence>
<feature type="compositionally biased region" description="Polar residues" evidence="1">
    <location>
        <begin position="14"/>
        <end position="27"/>
    </location>
</feature>
<dbReference type="EMBL" id="QGKX02000996">
    <property type="protein sequence ID" value="KAF3560355.1"/>
    <property type="molecule type" value="Genomic_DNA"/>
</dbReference>
<organism evidence="2 3">
    <name type="scientific">Brassica cretica</name>
    <name type="common">Mustard</name>
    <dbReference type="NCBI Taxonomy" id="69181"/>
    <lineage>
        <taxon>Eukaryota</taxon>
        <taxon>Viridiplantae</taxon>
        <taxon>Streptophyta</taxon>
        <taxon>Embryophyta</taxon>
        <taxon>Tracheophyta</taxon>
        <taxon>Spermatophyta</taxon>
        <taxon>Magnoliopsida</taxon>
        <taxon>eudicotyledons</taxon>
        <taxon>Gunneridae</taxon>
        <taxon>Pentapetalae</taxon>
        <taxon>rosids</taxon>
        <taxon>malvids</taxon>
        <taxon>Brassicales</taxon>
        <taxon>Brassicaceae</taxon>
        <taxon>Brassiceae</taxon>
        <taxon>Brassica</taxon>
    </lineage>
</organism>
<sequence length="93" mass="10502">MEPWIVRPVVRKNGQATPNSPNGESDQSIQLAVGRVGCTKSNSPNSELDQQNPTHHWASWMFRLQLAQWRVGSVLSKSAFSELYQSRTMHSHV</sequence>
<name>A0A8S9R9Q1_BRACR</name>
<accession>A0A8S9R9Q1</accession>